<comment type="caution">
    <text evidence="14">The sequence shown here is derived from an EMBL/GenBank/DDBJ whole genome shotgun (WGS) entry which is preliminary data.</text>
</comment>
<dbReference type="GO" id="GO:0005737">
    <property type="term" value="C:cytoplasm"/>
    <property type="evidence" value="ECO:0007669"/>
    <property type="project" value="TreeGrafter"/>
</dbReference>
<protein>
    <recommendedName>
        <fullName evidence="3">tetrahydrofolate synthase</fullName>
        <ecNumber evidence="3">6.3.2.17</ecNumber>
    </recommendedName>
    <alternativeName>
        <fullName evidence="9">Tetrahydrofolylpolyglutamate synthase</fullName>
    </alternativeName>
</protein>
<comment type="catalytic activity">
    <reaction evidence="10">
        <text>(6S)-5,6,7,8-tetrahydrofolyl-(gamma-L-Glu)(n) + L-glutamate + ATP = (6S)-5,6,7,8-tetrahydrofolyl-(gamma-L-Glu)(n+1) + ADP + phosphate + H(+)</text>
        <dbReference type="Rhea" id="RHEA:10580"/>
        <dbReference type="Rhea" id="RHEA-COMP:14738"/>
        <dbReference type="Rhea" id="RHEA-COMP:14740"/>
        <dbReference type="ChEBI" id="CHEBI:15378"/>
        <dbReference type="ChEBI" id="CHEBI:29985"/>
        <dbReference type="ChEBI" id="CHEBI:30616"/>
        <dbReference type="ChEBI" id="CHEBI:43474"/>
        <dbReference type="ChEBI" id="CHEBI:141005"/>
        <dbReference type="ChEBI" id="CHEBI:456216"/>
        <dbReference type="EC" id="6.3.2.17"/>
    </reaction>
</comment>
<reference evidence="14" key="1">
    <citation type="submission" date="2021-01" db="EMBL/GenBank/DDBJ databases">
        <title>KCTC 19127 draft genome.</title>
        <authorList>
            <person name="An D."/>
        </authorList>
    </citation>
    <scope>NUCLEOTIDE SEQUENCE</scope>
    <source>
        <strain evidence="14">KCTC 19127</strain>
    </source>
</reference>
<dbReference type="GO" id="GO:0046872">
    <property type="term" value="F:metal ion binding"/>
    <property type="evidence" value="ECO:0007669"/>
    <property type="project" value="UniProtKB-KW"/>
</dbReference>
<dbReference type="InterPro" id="IPR004101">
    <property type="entry name" value="Mur_ligase_C"/>
</dbReference>
<dbReference type="GO" id="GO:0008841">
    <property type="term" value="F:dihydrofolate synthase activity"/>
    <property type="evidence" value="ECO:0007669"/>
    <property type="project" value="TreeGrafter"/>
</dbReference>
<evidence type="ECO:0000256" key="3">
    <source>
        <dbReference type="ARBA" id="ARBA00013025"/>
    </source>
</evidence>
<dbReference type="FunFam" id="3.40.1190.10:FF:000011">
    <property type="entry name" value="Folylpolyglutamate synthase/dihydrofolate synthase"/>
    <property type="match status" value="1"/>
</dbReference>
<dbReference type="InterPro" id="IPR001645">
    <property type="entry name" value="Folylpolyglutamate_synth"/>
</dbReference>
<gene>
    <name evidence="14" type="ORF">JL107_11595</name>
</gene>
<evidence type="ECO:0000256" key="5">
    <source>
        <dbReference type="ARBA" id="ARBA00022723"/>
    </source>
</evidence>
<evidence type="ECO:0000259" key="13">
    <source>
        <dbReference type="Pfam" id="PF08245"/>
    </source>
</evidence>
<evidence type="ECO:0000313" key="14">
    <source>
        <dbReference type="EMBL" id="MBM9477092.1"/>
    </source>
</evidence>
<keyword evidence="5" id="KW-0479">Metal-binding</keyword>
<comment type="similarity">
    <text evidence="2">Belongs to the folylpolyglutamate synthase family.</text>
</comment>
<comment type="cofactor">
    <cofactor evidence="1">
        <name>Mg(2+)</name>
        <dbReference type="ChEBI" id="CHEBI:18420"/>
    </cofactor>
</comment>
<dbReference type="PANTHER" id="PTHR11136">
    <property type="entry name" value="FOLYLPOLYGLUTAMATE SYNTHASE-RELATED"/>
    <property type="match status" value="1"/>
</dbReference>
<feature type="region of interest" description="Disordered" evidence="11">
    <location>
        <begin position="1"/>
        <end position="69"/>
    </location>
</feature>
<evidence type="ECO:0000259" key="12">
    <source>
        <dbReference type="Pfam" id="PF02875"/>
    </source>
</evidence>
<evidence type="ECO:0000256" key="8">
    <source>
        <dbReference type="ARBA" id="ARBA00022842"/>
    </source>
</evidence>
<dbReference type="Pfam" id="PF08245">
    <property type="entry name" value="Mur_ligase_M"/>
    <property type="match status" value="1"/>
</dbReference>
<keyword evidence="8" id="KW-0460">Magnesium</keyword>
<dbReference type="PANTHER" id="PTHR11136:SF0">
    <property type="entry name" value="DIHYDROFOLATE SYNTHETASE-RELATED"/>
    <property type="match status" value="1"/>
</dbReference>
<name>A0A939C6D6_9ACTN</name>
<dbReference type="EMBL" id="JAERWL010000009">
    <property type="protein sequence ID" value="MBM9477092.1"/>
    <property type="molecule type" value="Genomic_DNA"/>
</dbReference>
<dbReference type="Pfam" id="PF02875">
    <property type="entry name" value="Mur_ligase_C"/>
    <property type="match status" value="1"/>
</dbReference>
<dbReference type="GO" id="GO:0005524">
    <property type="term" value="F:ATP binding"/>
    <property type="evidence" value="ECO:0007669"/>
    <property type="project" value="UniProtKB-KW"/>
</dbReference>
<keyword evidence="7" id="KW-0067">ATP-binding</keyword>
<evidence type="ECO:0000313" key="15">
    <source>
        <dbReference type="Proteomes" id="UP000663801"/>
    </source>
</evidence>
<dbReference type="EC" id="6.3.2.17" evidence="3"/>
<sequence length="548" mass="56900">MTVIGDGPPGAPDDDRDRDGRDGDDQAERDTSEQVARRRRAAEDAADGTADIVPGDDLIGAPHVGDTSIPDDLVREVSGDDIAAATADLDDDAPLVPDSPPLTLSVVESLLDRRRNEVQISPTLTRITALLDLIGNPQQAYPVVQVAGTNGKTSTVRMVDALLTSFGLRTGRFTSPHLQLVTERIALDGAPIDPDTYVAAYDDLAPYIDLVDAASERDGGAPLSKFEVLTAMAYAAFADAPVDVAVIETGLGGTWDSTTVADARIAAITPIGIDHVEFLGDTLAEIAGNKAGIVKKDATAIIGPQEPAAMEVLIRRAIEVDATVARYGSEFSVLDRAVAVGGQKLTLQGLSGVYEDVFLPLSGEHQAVNASVALACVEAFFGAGAGTQLDLGVVQDAFASVSTPGRLERVRTSPTILVDAAHNPHGAAALAAALAAEFSFARLVGVIAVMGDKDVRALLEALVDTFDEVVVTVNSSPRSMPLEDLHDLAVDVFGEERVHTAARMDEAIGLAVDLTEDGADDMSGTGVVVTGSVVSAGDARTLTGLSPS</sequence>
<dbReference type="AlphaFoldDB" id="A0A939C6D6"/>
<dbReference type="SUPFAM" id="SSF53623">
    <property type="entry name" value="MurD-like peptide ligases, catalytic domain"/>
    <property type="match status" value="1"/>
</dbReference>
<evidence type="ECO:0000256" key="6">
    <source>
        <dbReference type="ARBA" id="ARBA00022741"/>
    </source>
</evidence>
<keyword evidence="6" id="KW-0547">Nucleotide-binding</keyword>
<evidence type="ECO:0000256" key="2">
    <source>
        <dbReference type="ARBA" id="ARBA00008276"/>
    </source>
</evidence>
<dbReference type="InterPro" id="IPR013221">
    <property type="entry name" value="Mur_ligase_cen"/>
</dbReference>
<dbReference type="Proteomes" id="UP000663801">
    <property type="component" value="Unassembled WGS sequence"/>
</dbReference>
<feature type="compositionally biased region" description="Basic and acidic residues" evidence="11">
    <location>
        <begin position="13"/>
        <end position="36"/>
    </location>
</feature>
<dbReference type="InterPro" id="IPR036565">
    <property type="entry name" value="Mur-like_cat_sf"/>
</dbReference>
<dbReference type="NCBIfam" id="TIGR01499">
    <property type="entry name" value="folC"/>
    <property type="match status" value="1"/>
</dbReference>
<feature type="domain" description="Mur ligase C-terminal" evidence="12">
    <location>
        <begin position="405"/>
        <end position="532"/>
    </location>
</feature>
<accession>A0A939C6D6</accession>
<evidence type="ECO:0000256" key="7">
    <source>
        <dbReference type="ARBA" id="ARBA00022840"/>
    </source>
</evidence>
<dbReference type="RefSeq" id="WP_205257188.1">
    <property type="nucleotide sequence ID" value="NZ_BAAAPV010000001.1"/>
</dbReference>
<keyword evidence="15" id="KW-1185">Reference proteome</keyword>
<dbReference type="SUPFAM" id="SSF53244">
    <property type="entry name" value="MurD-like peptide ligases, peptide-binding domain"/>
    <property type="match status" value="1"/>
</dbReference>
<evidence type="ECO:0000256" key="1">
    <source>
        <dbReference type="ARBA" id="ARBA00001946"/>
    </source>
</evidence>
<dbReference type="GO" id="GO:0004326">
    <property type="term" value="F:tetrahydrofolylpolyglutamate synthase activity"/>
    <property type="evidence" value="ECO:0007669"/>
    <property type="project" value="UniProtKB-EC"/>
</dbReference>
<dbReference type="Gene3D" id="3.90.190.20">
    <property type="entry name" value="Mur ligase, C-terminal domain"/>
    <property type="match status" value="1"/>
</dbReference>
<keyword evidence="4" id="KW-0436">Ligase</keyword>
<organism evidence="14 15">
    <name type="scientific">Nakamurella flavida</name>
    <dbReference type="NCBI Taxonomy" id="363630"/>
    <lineage>
        <taxon>Bacteria</taxon>
        <taxon>Bacillati</taxon>
        <taxon>Actinomycetota</taxon>
        <taxon>Actinomycetes</taxon>
        <taxon>Nakamurellales</taxon>
        <taxon>Nakamurellaceae</taxon>
        <taxon>Nakamurella</taxon>
    </lineage>
</organism>
<proteinExistence type="inferred from homology"/>
<dbReference type="Gene3D" id="3.40.1190.10">
    <property type="entry name" value="Mur-like, catalytic domain"/>
    <property type="match status" value="1"/>
</dbReference>
<evidence type="ECO:0000256" key="11">
    <source>
        <dbReference type="SAM" id="MobiDB-lite"/>
    </source>
</evidence>
<feature type="domain" description="Mur ligase central" evidence="13">
    <location>
        <begin position="235"/>
        <end position="377"/>
    </location>
</feature>
<dbReference type="InterPro" id="IPR036615">
    <property type="entry name" value="Mur_ligase_C_dom_sf"/>
</dbReference>
<evidence type="ECO:0000256" key="10">
    <source>
        <dbReference type="ARBA" id="ARBA00047493"/>
    </source>
</evidence>
<evidence type="ECO:0000256" key="4">
    <source>
        <dbReference type="ARBA" id="ARBA00022598"/>
    </source>
</evidence>
<evidence type="ECO:0000256" key="9">
    <source>
        <dbReference type="ARBA" id="ARBA00030592"/>
    </source>
</evidence>